<comment type="similarity">
    <text evidence="1">Belongs to the thioesterase family.</text>
</comment>
<dbReference type="EMBL" id="CP031264">
    <property type="protein sequence ID" value="AXI80095.1"/>
    <property type="molecule type" value="Genomic_DNA"/>
</dbReference>
<evidence type="ECO:0000313" key="4">
    <source>
        <dbReference type="Proteomes" id="UP000249340"/>
    </source>
</evidence>
<dbReference type="Proteomes" id="UP000249340">
    <property type="component" value="Chromosome"/>
</dbReference>
<feature type="domain" description="Thioesterase" evidence="2">
    <location>
        <begin position="31"/>
        <end position="250"/>
    </location>
</feature>
<dbReference type="InterPro" id="IPR029058">
    <property type="entry name" value="AB_hydrolase_fold"/>
</dbReference>
<dbReference type="GO" id="GO:0008610">
    <property type="term" value="P:lipid biosynthetic process"/>
    <property type="evidence" value="ECO:0007669"/>
    <property type="project" value="TreeGrafter"/>
</dbReference>
<dbReference type="SUPFAM" id="SSF53474">
    <property type="entry name" value="alpha/beta-Hydrolases"/>
    <property type="match status" value="1"/>
</dbReference>
<dbReference type="AlphaFoldDB" id="A0A345T290"/>
<evidence type="ECO:0000313" key="3">
    <source>
        <dbReference type="EMBL" id="AXI80095.1"/>
    </source>
</evidence>
<protein>
    <submittedName>
        <fullName evidence="3">Thioesterase</fullName>
    </submittedName>
</protein>
<dbReference type="Pfam" id="PF00975">
    <property type="entry name" value="Thioesterase"/>
    <property type="match status" value="1"/>
</dbReference>
<gene>
    <name evidence="3" type="ORF">C7M71_024565</name>
</gene>
<sequence>MDVLTTPGGPAARPRQGWGVSWRSAPDAALRLFCLPHTGGGATTYRSWAAQLGPDVEVVSVRLPGRETRFRERPYARLDELVPALIEGLEPWMDRPHAWFGHSMGALLAYEACQALRRYGLPQPVRMLVAGRRAPHLPTRERPVHDAPAAELVAHLQELNGTPREVLDNAGLLSALLPTLRADFAVSETYGWRPEPPLDCPVSVFGGTADPVANAEELYAWQHHTTAGCTVRMFEGSHFFLHEDPAPVVSAVAADLLPDSTARSGRAS</sequence>
<name>A0A345T290_9ACTN</name>
<dbReference type="InterPro" id="IPR012223">
    <property type="entry name" value="TEII"/>
</dbReference>
<dbReference type="PANTHER" id="PTHR11487">
    <property type="entry name" value="THIOESTERASE"/>
    <property type="match status" value="1"/>
</dbReference>
<dbReference type="InterPro" id="IPR001031">
    <property type="entry name" value="Thioesterase"/>
</dbReference>
<dbReference type="RefSeq" id="WP_111489500.1">
    <property type="nucleotide sequence ID" value="NZ_CP031264.1"/>
</dbReference>
<organism evidence="3 4">
    <name type="scientific">Peterkaempfera bronchialis</name>
    <dbReference type="NCBI Taxonomy" id="2126346"/>
    <lineage>
        <taxon>Bacteria</taxon>
        <taxon>Bacillati</taxon>
        <taxon>Actinomycetota</taxon>
        <taxon>Actinomycetes</taxon>
        <taxon>Kitasatosporales</taxon>
        <taxon>Streptomycetaceae</taxon>
        <taxon>Peterkaempfera</taxon>
    </lineage>
</organism>
<dbReference type="PANTHER" id="PTHR11487:SF0">
    <property type="entry name" value="S-ACYL FATTY ACID SYNTHASE THIOESTERASE, MEDIUM CHAIN"/>
    <property type="match status" value="1"/>
</dbReference>
<evidence type="ECO:0000256" key="1">
    <source>
        <dbReference type="ARBA" id="ARBA00007169"/>
    </source>
</evidence>
<accession>A0A345T290</accession>
<evidence type="ECO:0000259" key="2">
    <source>
        <dbReference type="Pfam" id="PF00975"/>
    </source>
</evidence>
<proteinExistence type="inferred from homology"/>
<dbReference type="Gene3D" id="3.40.50.1820">
    <property type="entry name" value="alpha/beta hydrolase"/>
    <property type="match status" value="1"/>
</dbReference>
<reference evidence="4" key="1">
    <citation type="submission" date="2018-07" db="EMBL/GenBank/DDBJ databases">
        <title>Streptacidiphilus bronchialis DSM 106435 chromosome.</title>
        <authorList>
            <person name="Batra D."/>
            <person name="Gulvik C.A."/>
        </authorList>
    </citation>
    <scope>NUCLEOTIDE SEQUENCE [LARGE SCALE GENOMIC DNA]</scope>
    <source>
        <strain evidence="4">DSM 106435</strain>
    </source>
</reference>
<keyword evidence="4" id="KW-1185">Reference proteome</keyword>
<dbReference type="OrthoDB" id="8480037at2"/>
<dbReference type="KEGG" id="stri:C7M71_024565"/>